<proteinExistence type="predicted"/>
<dbReference type="EMBL" id="JARK01001366">
    <property type="protein sequence ID" value="EYC17478.1"/>
    <property type="molecule type" value="Genomic_DNA"/>
</dbReference>
<comment type="caution">
    <text evidence="1">The sequence shown here is derived from an EMBL/GenBank/DDBJ whole genome shotgun (WGS) entry which is preliminary data.</text>
</comment>
<organism evidence="1 2">
    <name type="scientific">Ancylostoma ceylanicum</name>
    <dbReference type="NCBI Taxonomy" id="53326"/>
    <lineage>
        <taxon>Eukaryota</taxon>
        <taxon>Metazoa</taxon>
        <taxon>Ecdysozoa</taxon>
        <taxon>Nematoda</taxon>
        <taxon>Chromadorea</taxon>
        <taxon>Rhabditida</taxon>
        <taxon>Rhabditina</taxon>
        <taxon>Rhabditomorpha</taxon>
        <taxon>Strongyloidea</taxon>
        <taxon>Ancylostomatidae</taxon>
        <taxon>Ancylostomatinae</taxon>
        <taxon>Ancylostoma</taxon>
    </lineage>
</organism>
<reference evidence="2" key="1">
    <citation type="journal article" date="2015" name="Nat. Genet.">
        <title>The genome and transcriptome of the zoonotic hookworm Ancylostoma ceylanicum identify infection-specific gene families.</title>
        <authorList>
            <person name="Schwarz E.M."/>
            <person name="Hu Y."/>
            <person name="Antoshechkin I."/>
            <person name="Miller M.M."/>
            <person name="Sternberg P.W."/>
            <person name="Aroian R.V."/>
        </authorList>
    </citation>
    <scope>NUCLEOTIDE SEQUENCE</scope>
    <source>
        <strain evidence="2">HY135</strain>
    </source>
</reference>
<dbReference type="AlphaFoldDB" id="A0A016USM7"/>
<evidence type="ECO:0000313" key="1">
    <source>
        <dbReference type="EMBL" id="EYC17478.1"/>
    </source>
</evidence>
<protein>
    <submittedName>
        <fullName evidence="1">Uncharacterized protein</fullName>
    </submittedName>
</protein>
<gene>
    <name evidence="1" type="primary">Acey_s0030.g2075</name>
    <name evidence="1" type="ORF">Y032_0030g2075</name>
</gene>
<accession>A0A016USM7</accession>
<dbReference type="Proteomes" id="UP000024635">
    <property type="component" value="Unassembled WGS sequence"/>
</dbReference>
<evidence type="ECO:0000313" key="2">
    <source>
        <dbReference type="Proteomes" id="UP000024635"/>
    </source>
</evidence>
<keyword evidence="2" id="KW-1185">Reference proteome</keyword>
<sequence>MLNHGRLPPRQMYESHLKWIRYEHTSNISQIDCIYMGVDGADQSPASKRTRRNRAAHDAAVAILDFLGISSSHLMLPSKKTN</sequence>
<name>A0A016USM7_9BILA</name>